<evidence type="ECO:0008006" key="3">
    <source>
        <dbReference type="Google" id="ProtNLM"/>
    </source>
</evidence>
<dbReference type="InterPro" id="IPR036249">
    <property type="entry name" value="Thioredoxin-like_sf"/>
</dbReference>
<proteinExistence type="predicted"/>
<dbReference type="Gene3D" id="3.40.30.10">
    <property type="entry name" value="Glutaredoxin"/>
    <property type="match status" value="1"/>
</dbReference>
<gene>
    <name evidence="1" type="ORF">Abiwalacus_11850</name>
</gene>
<reference evidence="1" key="1">
    <citation type="submission" date="2022-06" db="EMBL/GenBank/DDBJ databases">
        <title>Akkermansia biwalacus sp. nov., an anaerobic mucin-degrading bacterium isolated from human intestine.</title>
        <authorList>
            <person name="Kobayashi Y."/>
            <person name="Inoue S."/>
            <person name="Kawahara T."/>
            <person name="Kohda N."/>
        </authorList>
    </citation>
    <scope>NUCLEOTIDE SEQUENCE</scope>
    <source>
        <strain evidence="1">WON2089</strain>
    </source>
</reference>
<dbReference type="Proteomes" id="UP001062263">
    <property type="component" value="Chromosome"/>
</dbReference>
<keyword evidence="2" id="KW-1185">Reference proteome</keyword>
<accession>A0ABM7ZFR4</accession>
<dbReference type="Pfam" id="PF13899">
    <property type="entry name" value="Thioredoxin_7"/>
    <property type="match status" value="1"/>
</dbReference>
<name>A0ABM7ZFR4_9BACT</name>
<dbReference type="SUPFAM" id="SSF52833">
    <property type="entry name" value="Thioredoxin-like"/>
    <property type="match status" value="1"/>
</dbReference>
<evidence type="ECO:0000313" key="2">
    <source>
        <dbReference type="Proteomes" id="UP001062263"/>
    </source>
</evidence>
<evidence type="ECO:0000313" key="1">
    <source>
        <dbReference type="EMBL" id="BDL43611.1"/>
    </source>
</evidence>
<organism evidence="1 2">
    <name type="scientific">Akkermansia biwaensis</name>
    <dbReference type="NCBI Taxonomy" id="2946555"/>
    <lineage>
        <taxon>Bacteria</taxon>
        <taxon>Pseudomonadati</taxon>
        <taxon>Verrucomicrobiota</taxon>
        <taxon>Verrucomicrobiia</taxon>
        <taxon>Verrucomicrobiales</taxon>
        <taxon>Akkermansiaceae</taxon>
        <taxon>Akkermansia</taxon>
    </lineage>
</organism>
<sequence>MLITASLLLASCAGTSPDANKPKVRKSLSEQLQDNLAASIANVPPSLMGNGPGTQQATQLTASTQEEMLASADSGAVFFTDPYNSDASIPGLDEAFTRKKENQRWIQSYSSALREAQRTGYPILIWFHHSKGSPPSRKLAADLLHTREFEEWAKENIIRVCYDQAEEFESEPNAKKRKRMKDYVSKAPSLFGVRGTPVLLIMSPDGTKVDTLRGYYNGQSRLYFDQIKNSVKLANQQYEKFKETLIPKGYRTWTGANGNTLFAKLSRYSEKDQAIWLQEFDGHQNKTSLRSLSEEDRKWVLDQKAARKASAPATGRL</sequence>
<dbReference type="Gene3D" id="2.30.30.700">
    <property type="entry name" value="SLA1 homology domain 1"/>
    <property type="match status" value="1"/>
</dbReference>
<protein>
    <recommendedName>
        <fullName evidence="3">Thioredoxin-like fold domain-containing protein</fullName>
    </recommendedName>
</protein>
<dbReference type="EMBL" id="AP025943">
    <property type="protein sequence ID" value="BDL43611.1"/>
    <property type="molecule type" value="Genomic_DNA"/>
</dbReference>